<organism evidence="3 4">
    <name type="scientific">Paenibacillus polysaccharolyticus</name>
    <dbReference type="NCBI Taxonomy" id="582692"/>
    <lineage>
        <taxon>Bacteria</taxon>
        <taxon>Bacillati</taxon>
        <taxon>Bacillota</taxon>
        <taxon>Bacilli</taxon>
        <taxon>Bacillales</taxon>
        <taxon>Paenibacillaceae</taxon>
        <taxon>Paenibacillus</taxon>
    </lineage>
</organism>
<protein>
    <submittedName>
        <fullName evidence="3">Nucleoside-diphosphate-sugar epimerase</fullName>
    </submittedName>
</protein>
<dbReference type="SUPFAM" id="SSF51735">
    <property type="entry name" value="NAD(P)-binding Rossmann-fold domains"/>
    <property type="match status" value="1"/>
</dbReference>
<dbReference type="Pfam" id="PF01370">
    <property type="entry name" value="Epimerase"/>
    <property type="match status" value="1"/>
</dbReference>
<keyword evidence="4" id="KW-1185">Reference proteome</keyword>
<dbReference type="RefSeq" id="WP_090924016.1">
    <property type="nucleotide sequence ID" value="NZ_FMVM01000018.1"/>
</dbReference>
<feature type="domain" description="NAD-dependent epimerase/dehydratase" evidence="2">
    <location>
        <begin position="4"/>
        <end position="214"/>
    </location>
</feature>
<sequence length="340" mass="37902">MKALFIGGTGTISTAITDMLAKQGCELYLMNRGNHNDNLPAGVKVLQADINDEKRVADLIADLQFDVVADFIAFVPAQLERDYRLFQGKTKQFIFISSASAYQTPLSDYRITEGTPLSNPFWEYSRNKIACEDYLMKLYRDEGFPVTIVRPSHTYGDKSVPLGVHGEKGSWQVLKRMLENKPVIIHGDGTSLWTITHNTDFAKGFIGLMGNIHAIGEAVHITSDESVTWNQIHEIIADVLGVKLHAVHVPSDFLAASSDLDFRGGLLGDKANTVVFDNSKLKRLVPEFVATTRADQGIRSTIEHILEHPELQMEDPEFDQWCDLVVSTLDEALLNIRDGK</sequence>
<evidence type="ECO:0000313" key="3">
    <source>
        <dbReference type="EMBL" id="SCZ06011.1"/>
    </source>
</evidence>
<gene>
    <name evidence="3" type="ORF">SAMN05720606_11863</name>
</gene>
<comment type="similarity">
    <text evidence="1">Belongs to the NAD(P)-dependent epimerase/dehydratase family.</text>
</comment>
<dbReference type="PANTHER" id="PTHR43000">
    <property type="entry name" value="DTDP-D-GLUCOSE 4,6-DEHYDRATASE-RELATED"/>
    <property type="match status" value="1"/>
</dbReference>
<dbReference type="InterPro" id="IPR001509">
    <property type="entry name" value="Epimerase_deHydtase"/>
</dbReference>
<evidence type="ECO:0000256" key="1">
    <source>
        <dbReference type="ARBA" id="ARBA00007637"/>
    </source>
</evidence>
<dbReference type="Gene3D" id="3.40.50.720">
    <property type="entry name" value="NAD(P)-binding Rossmann-like Domain"/>
    <property type="match status" value="1"/>
</dbReference>
<evidence type="ECO:0000313" key="4">
    <source>
        <dbReference type="Proteomes" id="UP000198538"/>
    </source>
</evidence>
<dbReference type="EMBL" id="FMVM01000018">
    <property type="protein sequence ID" value="SCZ06011.1"/>
    <property type="molecule type" value="Genomic_DNA"/>
</dbReference>
<evidence type="ECO:0000259" key="2">
    <source>
        <dbReference type="Pfam" id="PF01370"/>
    </source>
</evidence>
<dbReference type="AlphaFoldDB" id="A0A1G5L0Q4"/>
<dbReference type="Proteomes" id="UP000198538">
    <property type="component" value="Unassembled WGS sequence"/>
</dbReference>
<dbReference type="InterPro" id="IPR036291">
    <property type="entry name" value="NAD(P)-bd_dom_sf"/>
</dbReference>
<dbReference type="STRING" id="582692.SAMN05720606_11863"/>
<proteinExistence type="inferred from homology"/>
<name>A0A1G5L0Q4_9BACL</name>
<dbReference type="CDD" id="cd05265">
    <property type="entry name" value="SDR_a1"/>
    <property type="match status" value="1"/>
</dbReference>
<accession>A0A1G5L0Q4</accession>
<reference evidence="4" key="1">
    <citation type="submission" date="2016-10" db="EMBL/GenBank/DDBJ databases">
        <authorList>
            <person name="Varghese N."/>
            <person name="Submissions S."/>
        </authorList>
    </citation>
    <scope>NUCLEOTIDE SEQUENCE [LARGE SCALE GENOMIC DNA]</scope>
    <source>
        <strain evidence="4">BL9</strain>
    </source>
</reference>